<dbReference type="Proteomes" id="UP000323337">
    <property type="component" value="Unassembled WGS sequence"/>
</dbReference>
<dbReference type="Gene3D" id="1.20.120.10">
    <property type="entry name" value="Cytochrome c/b562"/>
    <property type="match status" value="1"/>
</dbReference>
<dbReference type="GO" id="GO:0009055">
    <property type="term" value="F:electron transfer activity"/>
    <property type="evidence" value="ECO:0007669"/>
    <property type="project" value="InterPro"/>
</dbReference>
<evidence type="ECO:0000313" key="3">
    <source>
        <dbReference type="Proteomes" id="UP000323337"/>
    </source>
</evidence>
<dbReference type="RefSeq" id="WP_303700185.1">
    <property type="nucleotide sequence ID" value="NZ_VSIV01000046.1"/>
</dbReference>
<name>A0A5D0MN90_FLESI</name>
<evidence type="ECO:0000256" key="1">
    <source>
        <dbReference type="SAM" id="SignalP"/>
    </source>
</evidence>
<dbReference type="Pfam" id="PF01322">
    <property type="entry name" value="Cytochrom_C_2"/>
    <property type="match status" value="1"/>
</dbReference>
<dbReference type="SUPFAM" id="SSF47175">
    <property type="entry name" value="Cytochromes"/>
    <property type="match status" value="1"/>
</dbReference>
<evidence type="ECO:0000313" key="2">
    <source>
        <dbReference type="EMBL" id="TYB35104.1"/>
    </source>
</evidence>
<sequence length="175" mass="19743">MKQLKLVILLLVTVVFFMSGYAMANKEVSNPEAKTKTKMQSKQITAAEINLPTEIRMALIKEMVKLETDMQELLSCLAKGQSKQAEETAMSIYQSFIMKQELSKKQLEKLPKLLPKDFVQLDRNFHKNAKQLAEAAGQNNFESAMNIYNQMTSACVTCHKNFAAKRFSGLAVQSN</sequence>
<gene>
    <name evidence="2" type="ORF">FXF49_01690</name>
</gene>
<proteinExistence type="predicted"/>
<feature type="chain" id="PRO_5022918600" evidence="1">
    <location>
        <begin position="25"/>
        <end position="175"/>
    </location>
</feature>
<dbReference type="GO" id="GO:0022900">
    <property type="term" value="P:electron transport chain"/>
    <property type="evidence" value="ECO:0007669"/>
    <property type="project" value="InterPro"/>
</dbReference>
<reference evidence="2 3" key="1">
    <citation type="submission" date="2019-08" db="EMBL/GenBank/DDBJ databases">
        <title>Genomic characterization of a novel candidate phylum (ARYD3) from a high temperature, high salinity tertiary oil reservoir in north central Oklahoma, USA.</title>
        <authorList>
            <person name="Youssef N.H."/>
            <person name="Yadav A."/>
            <person name="Elshahed M.S."/>
        </authorList>
    </citation>
    <scope>NUCLEOTIDE SEQUENCE [LARGE SCALE GENOMIC DNA]</scope>
    <source>
        <strain evidence="2">ARYD1</strain>
    </source>
</reference>
<dbReference type="InterPro" id="IPR002321">
    <property type="entry name" value="Cyt_c_II"/>
</dbReference>
<keyword evidence="1" id="KW-0732">Signal</keyword>
<dbReference type="AlphaFoldDB" id="A0A5D0MN90"/>
<dbReference type="EMBL" id="VSIV01000046">
    <property type="protein sequence ID" value="TYB35104.1"/>
    <property type="molecule type" value="Genomic_DNA"/>
</dbReference>
<feature type="signal peptide" evidence="1">
    <location>
        <begin position="1"/>
        <end position="24"/>
    </location>
</feature>
<accession>A0A5D0MN90</accession>
<dbReference type="InterPro" id="IPR010980">
    <property type="entry name" value="Cyt_c/b562"/>
</dbReference>
<comment type="caution">
    <text evidence="2">The sequence shown here is derived from an EMBL/GenBank/DDBJ whole genome shotgun (WGS) entry which is preliminary data.</text>
</comment>
<protein>
    <submittedName>
        <fullName evidence="2">Cytochrome c</fullName>
    </submittedName>
</protein>
<organism evidence="2 3">
    <name type="scientific">Flexistipes sinusarabici</name>
    <dbReference type="NCBI Taxonomy" id="2352"/>
    <lineage>
        <taxon>Bacteria</taxon>
        <taxon>Pseudomonadati</taxon>
        <taxon>Deferribacterota</taxon>
        <taxon>Deferribacteres</taxon>
        <taxon>Deferribacterales</taxon>
        <taxon>Flexistipitaceae</taxon>
        <taxon>Flexistipes</taxon>
    </lineage>
</organism>
<dbReference type="GO" id="GO:0005506">
    <property type="term" value="F:iron ion binding"/>
    <property type="evidence" value="ECO:0007669"/>
    <property type="project" value="InterPro"/>
</dbReference>
<dbReference type="GO" id="GO:0020037">
    <property type="term" value="F:heme binding"/>
    <property type="evidence" value="ECO:0007669"/>
    <property type="project" value="InterPro"/>
</dbReference>